<evidence type="ECO:0000313" key="2">
    <source>
        <dbReference type="EMBL" id="ASG21572.1"/>
    </source>
</evidence>
<keyword evidence="3" id="KW-1185">Reference proteome</keyword>
<accession>A0A248JS68</accession>
<dbReference type="EMBL" id="CP022110">
    <property type="protein sequence ID" value="ASG21572.1"/>
    <property type="molecule type" value="Genomic_DNA"/>
</dbReference>
<dbReference type="AlphaFoldDB" id="A0A248JS68"/>
<feature type="chain" id="PRO_5011659900" description="DUF4136 domain-containing protein" evidence="1">
    <location>
        <begin position="28"/>
        <end position="196"/>
    </location>
</feature>
<evidence type="ECO:0000256" key="1">
    <source>
        <dbReference type="SAM" id="SignalP"/>
    </source>
</evidence>
<dbReference type="Proteomes" id="UP000197153">
    <property type="component" value="Chromosome 1"/>
</dbReference>
<name>A0A248JS68_9PROT</name>
<reference evidence="2 3" key="1">
    <citation type="submission" date="2017-06" db="EMBL/GenBank/DDBJ databases">
        <title>Complete genome sequence of Nitrospirillum amazonense strain CBAmC, an endophytic nitrogen-fixing and plant growth-promoting bacterium, isolated from sugarcane.</title>
        <authorList>
            <person name="Schwab S."/>
            <person name="dos Santos Teixeira K.R."/>
            <person name="Simoes Araujo J.L."/>
            <person name="Soares Vidal M."/>
            <person name="Borges de Freitas H.R."/>
            <person name="Rivello Crivelaro A.L."/>
            <person name="Bueno de Camargo Nunes A."/>
            <person name="dos Santos C.M."/>
            <person name="Palmeira da Silva Rosa D."/>
            <person name="da Silva Padilha D."/>
            <person name="da Silva E."/>
            <person name="Araujo Terra L."/>
            <person name="Soares Mendes V."/>
            <person name="Farinelli L."/>
            <person name="Magalhaes Cruz L."/>
            <person name="Baldani J.I."/>
        </authorList>
    </citation>
    <scope>NUCLEOTIDE SEQUENCE [LARGE SCALE GENOMIC DNA]</scope>
    <source>
        <strain evidence="2 3">CBAmC</strain>
    </source>
</reference>
<sequence length="196" mass="21438">MRRLFLALVLGLLVVAPAGVVARSAWAQSGGFGFADETPITLNVAEIEVVNDYVSPMKPPNIEYQLQLTPAEVVRLWVQDRLKAAGSSGKARVVIKNASIVEVNLPRTTGVKGWFTTDQSQRYDGRVEVEIQVDMPAKGYAGSTSVVVTSSQSVSEDVTLNQREKTWSQLVRDMARDMDAQLAKGIRDNLFAAMIL</sequence>
<gene>
    <name evidence="2" type="ORF">Y958_12710</name>
</gene>
<protein>
    <recommendedName>
        <fullName evidence="4">DUF4136 domain-containing protein</fullName>
    </recommendedName>
</protein>
<proteinExistence type="predicted"/>
<keyword evidence="1" id="KW-0732">Signal</keyword>
<evidence type="ECO:0008006" key="4">
    <source>
        <dbReference type="Google" id="ProtNLM"/>
    </source>
</evidence>
<organism evidence="2 3">
    <name type="scientific">Nitrospirillum viridazoti CBAmc</name>
    <dbReference type="NCBI Taxonomy" id="1441467"/>
    <lineage>
        <taxon>Bacteria</taxon>
        <taxon>Pseudomonadati</taxon>
        <taxon>Pseudomonadota</taxon>
        <taxon>Alphaproteobacteria</taxon>
        <taxon>Rhodospirillales</taxon>
        <taxon>Azospirillaceae</taxon>
        <taxon>Nitrospirillum</taxon>
        <taxon>Nitrospirillum viridazoti</taxon>
    </lineage>
</organism>
<dbReference type="RefSeq" id="WP_050898493.1">
    <property type="nucleotide sequence ID" value="NZ_CP022110.1"/>
</dbReference>
<feature type="signal peptide" evidence="1">
    <location>
        <begin position="1"/>
        <end position="27"/>
    </location>
</feature>
<evidence type="ECO:0000313" key="3">
    <source>
        <dbReference type="Proteomes" id="UP000197153"/>
    </source>
</evidence>
<dbReference type="KEGG" id="nao:Y958_12710"/>